<evidence type="ECO:0000313" key="2">
    <source>
        <dbReference type="Proteomes" id="UP000702544"/>
    </source>
</evidence>
<evidence type="ECO:0008006" key="3">
    <source>
        <dbReference type="Google" id="ProtNLM"/>
    </source>
</evidence>
<comment type="caution">
    <text evidence="1">The sequence shown here is derived from an EMBL/GenBank/DDBJ whole genome shotgun (WGS) entry which is preliminary data.</text>
</comment>
<feature type="non-terminal residue" evidence="1">
    <location>
        <position position="1"/>
    </location>
</feature>
<dbReference type="AlphaFoldDB" id="A0AAE4Z9M3"/>
<organism evidence="1 2">
    <name type="scientific">Candidatus Kutchimonas denitrificans</name>
    <dbReference type="NCBI Taxonomy" id="3056748"/>
    <lineage>
        <taxon>Bacteria</taxon>
        <taxon>Pseudomonadati</taxon>
        <taxon>Gemmatimonadota</taxon>
        <taxon>Gemmatimonadia</taxon>
        <taxon>Candidatus Palauibacterales</taxon>
        <taxon>Candidatus Palauibacteraceae</taxon>
        <taxon>Candidatus Kutchimonas</taxon>
    </lineage>
</organism>
<accession>A0AAE4Z9M3</accession>
<sequence length="252" mass="27839">IERVLVPLVETADVFVAAGIPKERVFVSGLCIEPALAERAEAAYGKRLERLAGAEPLCGAYFSSGAEPRRHVEMITTAALSTVSQGDRAILFARRAGRLAEAVKRTFDEVRQGLDIVVDPLDIPARMHDAALCLYDDRRELNEFTARLFDRFDYYVAPSHERTCWALGLGLPTFIVEPPIGSFAPLNRDYLLEQQVARSVSDMEVAARFGPELRRARESGGLTAMAQACWGRYEIRGFDNIAGLLRVGGSEH</sequence>
<dbReference type="EMBL" id="JAACAK010000062">
    <property type="protein sequence ID" value="NIR75067.1"/>
    <property type="molecule type" value="Genomic_DNA"/>
</dbReference>
<reference evidence="1 2" key="1">
    <citation type="submission" date="2020-01" db="EMBL/GenBank/DDBJ databases">
        <title>Genomes assembled from Gulf of Kutch pelagic sediment metagenomes.</title>
        <authorList>
            <person name="Chandrashekar M."/>
            <person name="Mahajan M.S."/>
            <person name="Dave K.J."/>
            <person name="Vatsa P."/>
            <person name="Nathani N.M."/>
        </authorList>
    </citation>
    <scope>NUCLEOTIDE SEQUENCE [LARGE SCALE GENOMIC DNA]</scope>
    <source>
        <strain evidence="1">KS3-K002</strain>
    </source>
</reference>
<dbReference type="Proteomes" id="UP000702544">
    <property type="component" value="Unassembled WGS sequence"/>
</dbReference>
<proteinExistence type="predicted"/>
<gene>
    <name evidence="1" type="ORF">GWO12_08150</name>
</gene>
<name>A0AAE4Z9M3_9BACT</name>
<protein>
    <recommendedName>
        <fullName evidence="3">Glycosyltransferase</fullName>
    </recommendedName>
</protein>
<evidence type="ECO:0000313" key="1">
    <source>
        <dbReference type="EMBL" id="NIR75067.1"/>
    </source>
</evidence>